<accession>A0A1N6GTU7</accession>
<dbReference type="InterPro" id="IPR011335">
    <property type="entry name" value="Restrct_endonuc-II-like"/>
</dbReference>
<sequence length="302" mass="33230">MRPPTPLPSPFATAPFTVRAALDAGATARRVRSVEFVAPYRGVRAPRQGADSLISRCRAYAAIMPSGHVFSGRTAAMLCGLPLPASIEVDRRIEVTALAGGRAPRGRGVLGQSTRRSPRLVQVARVPGVRMTSPADAWCELATTLSLDDLIAAGDRLLGLPRPLASLEQIDAAIVRHGRRRGATSLRAARAEMRANVYSRRETFVRLALVRAGLPEPEPNAFIELRRGRRTRGDLVFRAYRVLVEYDGEQHLFDTAQWATDVARLNDLAEAGWRVIRITKQMSRAEIVARTERALRDLGWRG</sequence>
<dbReference type="Proteomes" id="UP000184699">
    <property type="component" value="Unassembled WGS sequence"/>
</dbReference>
<evidence type="ECO:0000313" key="1">
    <source>
        <dbReference type="EMBL" id="SIO11011.1"/>
    </source>
</evidence>
<reference evidence="2" key="1">
    <citation type="submission" date="2016-11" db="EMBL/GenBank/DDBJ databases">
        <authorList>
            <person name="Varghese N."/>
            <person name="Submissions S."/>
        </authorList>
    </citation>
    <scope>NUCLEOTIDE SEQUENCE [LARGE SCALE GENOMIC DNA]</scope>
    <source>
        <strain evidence="2">DSM 8595</strain>
    </source>
</reference>
<proteinExistence type="predicted"/>
<evidence type="ECO:0008006" key="3">
    <source>
        <dbReference type="Google" id="ProtNLM"/>
    </source>
</evidence>
<name>A0A1N6GTU7_9MICO</name>
<dbReference type="SUPFAM" id="SSF52980">
    <property type="entry name" value="Restriction endonuclease-like"/>
    <property type="match status" value="1"/>
</dbReference>
<dbReference type="STRING" id="232089.SAMN05443544_2871"/>
<evidence type="ECO:0000313" key="2">
    <source>
        <dbReference type="Proteomes" id="UP000184699"/>
    </source>
</evidence>
<organism evidence="1 2">
    <name type="scientific">Agromyces cerinus subsp. cerinus</name>
    <dbReference type="NCBI Taxonomy" id="232089"/>
    <lineage>
        <taxon>Bacteria</taxon>
        <taxon>Bacillati</taxon>
        <taxon>Actinomycetota</taxon>
        <taxon>Actinomycetes</taxon>
        <taxon>Micrococcales</taxon>
        <taxon>Microbacteriaceae</taxon>
        <taxon>Agromyces</taxon>
    </lineage>
</organism>
<dbReference type="EMBL" id="FSRJ01000003">
    <property type="protein sequence ID" value="SIO11011.1"/>
    <property type="molecule type" value="Genomic_DNA"/>
</dbReference>
<dbReference type="AlphaFoldDB" id="A0A1N6GTU7"/>
<gene>
    <name evidence="1" type="ORF">SAMN05443544_2871</name>
</gene>
<dbReference type="Gene3D" id="3.40.960.10">
    <property type="entry name" value="VSR Endonuclease"/>
    <property type="match status" value="1"/>
</dbReference>
<keyword evidence="2" id="KW-1185">Reference proteome</keyword>
<protein>
    <recommendedName>
        <fullName evidence="3">DUF559 domain-containing protein</fullName>
    </recommendedName>
</protein>